<dbReference type="FunFam" id="3.90.79.10:FF:000014">
    <property type="entry name" value="8-oxo-dGTP diphosphatase MutT"/>
    <property type="match status" value="1"/>
</dbReference>
<comment type="caution">
    <text evidence="20">The sequence shown here is derived from an EMBL/GenBank/DDBJ whole genome shotgun (WGS) entry which is preliminary data.</text>
</comment>
<dbReference type="NCBIfam" id="TIGR00586">
    <property type="entry name" value="mutt"/>
    <property type="match status" value="1"/>
</dbReference>
<evidence type="ECO:0000256" key="2">
    <source>
        <dbReference type="ARBA" id="ARBA00005582"/>
    </source>
</evidence>
<name>A0A562J357_9GAMM</name>
<dbReference type="EC" id="3.6.1.55" evidence="12"/>
<dbReference type="PROSITE" id="PS00893">
    <property type="entry name" value="NUDIX_BOX"/>
    <property type="match status" value="1"/>
</dbReference>
<keyword evidence="4" id="KW-0235">DNA replication</keyword>
<evidence type="ECO:0000256" key="10">
    <source>
        <dbReference type="ARBA" id="ARBA00035861"/>
    </source>
</evidence>
<feature type="binding site" evidence="18">
    <location>
        <position position="58"/>
    </location>
    <ligand>
        <name>Mg(2+)</name>
        <dbReference type="ChEBI" id="CHEBI:18420"/>
    </ligand>
</feature>
<comment type="similarity">
    <text evidence="2">Belongs to the Nudix hydrolase family.</text>
</comment>
<keyword evidence="9" id="KW-0234">DNA repair</keyword>
<reference evidence="20 21" key="1">
    <citation type="submission" date="2019-07" db="EMBL/GenBank/DDBJ databases">
        <title>Genomic Encyclopedia of Type Strains, Phase I: the one thousand microbial genomes (KMG-I) project.</title>
        <authorList>
            <person name="Kyrpides N."/>
        </authorList>
    </citation>
    <scope>NUCLEOTIDE SEQUENCE [LARGE SCALE GENOMIC DNA]</scope>
    <source>
        <strain evidence="20 21">DSM 375</strain>
    </source>
</reference>
<dbReference type="PANTHER" id="PTHR47707">
    <property type="entry name" value="8-OXO-DGTP DIPHOSPHATASE"/>
    <property type="match status" value="1"/>
</dbReference>
<dbReference type="GO" id="GO:0035539">
    <property type="term" value="F:8-oxo-7,8-dihydrodeoxyguanosine triphosphate pyrophosphatase activity"/>
    <property type="evidence" value="ECO:0007669"/>
    <property type="project" value="UniProtKB-EC"/>
</dbReference>
<evidence type="ECO:0000256" key="6">
    <source>
        <dbReference type="ARBA" id="ARBA00022763"/>
    </source>
</evidence>
<dbReference type="SUPFAM" id="SSF55811">
    <property type="entry name" value="Nudix"/>
    <property type="match status" value="1"/>
</dbReference>
<dbReference type="PROSITE" id="PS51462">
    <property type="entry name" value="NUDIX"/>
    <property type="match status" value="1"/>
</dbReference>
<feature type="domain" description="Nudix hydrolase" evidence="19">
    <location>
        <begin position="2"/>
        <end position="131"/>
    </location>
</feature>
<evidence type="ECO:0000256" key="5">
    <source>
        <dbReference type="ARBA" id="ARBA00022723"/>
    </source>
</evidence>
<evidence type="ECO:0000256" key="9">
    <source>
        <dbReference type="ARBA" id="ARBA00023204"/>
    </source>
</evidence>
<dbReference type="InterPro" id="IPR029119">
    <property type="entry name" value="MutY_C"/>
</dbReference>
<evidence type="ECO:0000256" key="7">
    <source>
        <dbReference type="ARBA" id="ARBA00022801"/>
    </source>
</evidence>
<evidence type="ECO:0000259" key="19">
    <source>
        <dbReference type="PROSITE" id="PS51462"/>
    </source>
</evidence>
<dbReference type="InterPro" id="IPR020084">
    <property type="entry name" value="NUDIX_hydrolase_CS"/>
</dbReference>
<organism evidence="20 21">
    <name type="scientific">Azomonas agilis</name>
    <dbReference type="NCBI Taxonomy" id="116849"/>
    <lineage>
        <taxon>Bacteria</taxon>
        <taxon>Pseudomonadati</taxon>
        <taxon>Pseudomonadota</taxon>
        <taxon>Gammaproteobacteria</taxon>
        <taxon>Pseudomonadales</taxon>
        <taxon>Pseudomonadaceae</taxon>
        <taxon>Azomonas</taxon>
    </lineage>
</organism>
<evidence type="ECO:0000256" key="16">
    <source>
        <dbReference type="ARBA" id="ARBA00042798"/>
    </source>
</evidence>
<dbReference type="PANTHER" id="PTHR47707:SF1">
    <property type="entry name" value="NUDIX HYDROLASE FAMILY PROTEIN"/>
    <property type="match status" value="1"/>
</dbReference>
<dbReference type="InterPro" id="IPR003561">
    <property type="entry name" value="Mutator_MutT"/>
</dbReference>
<dbReference type="CDD" id="cd03425">
    <property type="entry name" value="NUDIX_MutT_NudA_like"/>
    <property type="match status" value="1"/>
</dbReference>
<sequence length="321" mass="35693">MSAPLHVMAAVIRSPAGRVLIARRPEDKDQGGLWEFPGGKREPGETRTAALARELREELGIEVRQARPLIQVRHAYPNKTVLLDVWQVTAFDGEAQGLEGQPVRWVWPDELPDYRFPAANYPIISAARLPERYLITPDEPNPELLLERVEQALAAGITLIQLRAPQLSEAEYRCLAQRVLTRCLHPERLMFKGPLAWADEFPSVGWHLTARQLHQLPVGARPLAAHRWLAASCHSAAELDKALALGVDFVTLSPIQPTQTHPEAQPLGWEKAQQLIADFPRPVYLLGGMKTEDVPRAFEIGAQGVAGIRGILTMLFNGENL</sequence>
<evidence type="ECO:0000256" key="13">
    <source>
        <dbReference type="ARBA" id="ARBA00040794"/>
    </source>
</evidence>
<proteinExistence type="inferred from homology"/>
<dbReference type="RefSeq" id="WP_144569937.1">
    <property type="nucleotide sequence ID" value="NZ_VLKG01000001.1"/>
</dbReference>
<feature type="binding site" evidence="17">
    <location>
        <position position="24"/>
    </location>
    <ligand>
        <name>8-oxo-dGTP</name>
        <dbReference type="ChEBI" id="CHEBI:77896"/>
    </ligand>
</feature>
<dbReference type="AlphaFoldDB" id="A0A562J357"/>
<evidence type="ECO:0000256" key="3">
    <source>
        <dbReference type="ARBA" id="ARBA00022457"/>
    </source>
</evidence>
<dbReference type="CDD" id="cd00564">
    <property type="entry name" value="TMP_TenI"/>
    <property type="match status" value="1"/>
</dbReference>
<evidence type="ECO:0000256" key="11">
    <source>
        <dbReference type="ARBA" id="ARBA00036904"/>
    </source>
</evidence>
<dbReference type="InterPro" id="IPR036206">
    <property type="entry name" value="ThiamineP_synth_sf"/>
</dbReference>
<dbReference type="InterPro" id="IPR013785">
    <property type="entry name" value="Aldolase_TIM"/>
</dbReference>
<dbReference type="OrthoDB" id="9810648at2"/>
<dbReference type="SUPFAM" id="SSF51391">
    <property type="entry name" value="Thiamin phosphate synthase"/>
    <property type="match status" value="1"/>
</dbReference>
<keyword evidence="6" id="KW-0227">DNA damage</keyword>
<dbReference type="GO" id="GO:0008413">
    <property type="term" value="F:8-oxo-7,8-dihydroguanosine triphosphate pyrophosphatase activity"/>
    <property type="evidence" value="ECO:0007669"/>
    <property type="project" value="InterPro"/>
</dbReference>
<dbReference type="Pfam" id="PF14815">
    <property type="entry name" value="NUDIX_4"/>
    <property type="match status" value="1"/>
</dbReference>
<gene>
    <name evidence="20" type="ORF">LX59_00159</name>
</gene>
<accession>A0A562J357</accession>
<evidence type="ECO:0000256" key="1">
    <source>
        <dbReference type="ARBA" id="ARBA00001946"/>
    </source>
</evidence>
<dbReference type="GO" id="GO:0006260">
    <property type="term" value="P:DNA replication"/>
    <property type="evidence" value="ECO:0007669"/>
    <property type="project" value="UniProtKB-KW"/>
</dbReference>
<evidence type="ECO:0000256" key="8">
    <source>
        <dbReference type="ARBA" id="ARBA00022842"/>
    </source>
</evidence>
<dbReference type="GO" id="GO:0009228">
    <property type="term" value="P:thiamine biosynthetic process"/>
    <property type="evidence" value="ECO:0007669"/>
    <property type="project" value="UniProtKB-KW"/>
</dbReference>
<dbReference type="Proteomes" id="UP000319627">
    <property type="component" value="Unassembled WGS sequence"/>
</dbReference>
<evidence type="ECO:0000256" key="14">
    <source>
        <dbReference type="ARBA" id="ARBA00041592"/>
    </source>
</evidence>
<evidence type="ECO:0000256" key="17">
    <source>
        <dbReference type="PIRSR" id="PIRSR603561-1"/>
    </source>
</evidence>
<dbReference type="GO" id="GO:0046872">
    <property type="term" value="F:metal ion binding"/>
    <property type="evidence" value="ECO:0007669"/>
    <property type="project" value="UniProtKB-KW"/>
</dbReference>
<feature type="binding site" evidence="17">
    <location>
        <begin position="35"/>
        <end position="38"/>
    </location>
    <ligand>
        <name>8-oxo-dGTP</name>
        <dbReference type="ChEBI" id="CHEBI:77896"/>
    </ligand>
</feature>
<dbReference type="Gene3D" id="3.90.79.10">
    <property type="entry name" value="Nucleoside Triphosphate Pyrophosphohydrolase"/>
    <property type="match status" value="1"/>
</dbReference>
<keyword evidence="8 18" id="KW-0460">Magnesium</keyword>
<dbReference type="InterPro" id="IPR047127">
    <property type="entry name" value="MutT-like"/>
</dbReference>
<dbReference type="Pfam" id="PF02581">
    <property type="entry name" value="TMP-TENI"/>
    <property type="match status" value="1"/>
</dbReference>
<dbReference type="GO" id="GO:0044716">
    <property type="term" value="F:8-oxo-GDP phosphatase activity"/>
    <property type="evidence" value="ECO:0007669"/>
    <property type="project" value="TreeGrafter"/>
</dbReference>
<protein>
    <recommendedName>
        <fullName evidence="13">8-oxo-dGTP diphosphatase</fullName>
        <ecNumber evidence="12">3.6.1.55</ecNumber>
    </recommendedName>
    <alternativeName>
        <fullName evidence="16">7,8-dihydro-8-oxoguanine-triphosphatase</fullName>
    </alternativeName>
    <alternativeName>
        <fullName evidence="15">Mutator protein MutT</fullName>
    </alternativeName>
    <alternativeName>
        <fullName evidence="14">dGTP pyrophosphohydrolase</fullName>
    </alternativeName>
</protein>
<dbReference type="GO" id="GO:0006281">
    <property type="term" value="P:DNA repair"/>
    <property type="evidence" value="ECO:0007669"/>
    <property type="project" value="UniProtKB-KW"/>
</dbReference>
<comment type="catalytic activity">
    <reaction evidence="10">
        <text>8-oxo-dGTP + H2O = 8-oxo-dGMP + diphosphate + H(+)</text>
        <dbReference type="Rhea" id="RHEA:31575"/>
        <dbReference type="ChEBI" id="CHEBI:15377"/>
        <dbReference type="ChEBI" id="CHEBI:15378"/>
        <dbReference type="ChEBI" id="CHEBI:33019"/>
        <dbReference type="ChEBI" id="CHEBI:63224"/>
        <dbReference type="ChEBI" id="CHEBI:77896"/>
        <dbReference type="EC" id="3.6.1.55"/>
    </reaction>
</comment>
<keyword evidence="21" id="KW-1185">Reference proteome</keyword>
<keyword evidence="7" id="KW-0378">Hydrolase</keyword>
<dbReference type="EMBL" id="VLKG01000001">
    <property type="protein sequence ID" value="TWH77254.1"/>
    <property type="molecule type" value="Genomic_DNA"/>
</dbReference>
<dbReference type="GO" id="GO:0044715">
    <property type="term" value="F:8-oxo-dGDP phosphatase activity"/>
    <property type="evidence" value="ECO:0007669"/>
    <property type="project" value="TreeGrafter"/>
</dbReference>
<dbReference type="PRINTS" id="PR00502">
    <property type="entry name" value="NUDIXFAMILY"/>
</dbReference>
<dbReference type="InterPro" id="IPR020476">
    <property type="entry name" value="Nudix_hydrolase"/>
</dbReference>
<dbReference type="InterPro" id="IPR015797">
    <property type="entry name" value="NUDIX_hydrolase-like_dom_sf"/>
</dbReference>
<evidence type="ECO:0000256" key="18">
    <source>
        <dbReference type="PIRSR" id="PIRSR603561-2"/>
    </source>
</evidence>
<comment type="catalytic activity">
    <reaction evidence="11">
        <text>8-oxo-GTP + H2O = 8-oxo-GMP + diphosphate + H(+)</text>
        <dbReference type="Rhea" id="RHEA:67616"/>
        <dbReference type="ChEBI" id="CHEBI:15377"/>
        <dbReference type="ChEBI" id="CHEBI:15378"/>
        <dbReference type="ChEBI" id="CHEBI:33019"/>
        <dbReference type="ChEBI" id="CHEBI:143553"/>
        <dbReference type="ChEBI" id="CHEBI:145694"/>
    </reaction>
</comment>
<evidence type="ECO:0000256" key="4">
    <source>
        <dbReference type="ARBA" id="ARBA00022705"/>
    </source>
</evidence>
<dbReference type="Gene3D" id="3.20.20.70">
    <property type="entry name" value="Aldolase class I"/>
    <property type="match status" value="1"/>
</dbReference>
<evidence type="ECO:0000313" key="21">
    <source>
        <dbReference type="Proteomes" id="UP000319627"/>
    </source>
</evidence>
<keyword evidence="3" id="KW-0515">Mutator protein</keyword>
<evidence type="ECO:0000313" key="20">
    <source>
        <dbReference type="EMBL" id="TWH77254.1"/>
    </source>
</evidence>
<comment type="cofactor">
    <cofactor evidence="1 18">
        <name>Mg(2+)</name>
        <dbReference type="ChEBI" id="CHEBI:18420"/>
    </cofactor>
</comment>
<dbReference type="InterPro" id="IPR022998">
    <property type="entry name" value="ThiamineP_synth_TenI"/>
</dbReference>
<keyword evidence="5 18" id="KW-0479">Metal-binding</keyword>
<dbReference type="InterPro" id="IPR000086">
    <property type="entry name" value="NUDIX_hydrolase_dom"/>
</dbReference>
<evidence type="ECO:0000256" key="12">
    <source>
        <dbReference type="ARBA" id="ARBA00038905"/>
    </source>
</evidence>
<dbReference type="NCBIfam" id="NF006530">
    <property type="entry name" value="PRK08999.1"/>
    <property type="match status" value="1"/>
</dbReference>
<evidence type="ECO:0000256" key="15">
    <source>
        <dbReference type="ARBA" id="ARBA00041979"/>
    </source>
</evidence>
<feature type="binding site" evidence="17">
    <location>
        <position position="120"/>
    </location>
    <ligand>
        <name>8-oxo-dGTP</name>
        <dbReference type="ChEBI" id="CHEBI:77896"/>
    </ligand>
</feature>
<feature type="binding site" evidence="18">
    <location>
        <position position="38"/>
    </location>
    <ligand>
        <name>Mg(2+)</name>
        <dbReference type="ChEBI" id="CHEBI:18420"/>
    </ligand>
</feature>